<dbReference type="InterPro" id="IPR000626">
    <property type="entry name" value="Ubiquitin-like_dom"/>
</dbReference>
<evidence type="ECO:0000313" key="8">
    <source>
        <dbReference type="EMBL" id="KIK30564.1"/>
    </source>
</evidence>
<keyword evidence="9" id="KW-1185">Reference proteome</keyword>
<feature type="compositionally biased region" description="Basic and acidic residues" evidence="5">
    <location>
        <begin position="404"/>
        <end position="414"/>
    </location>
</feature>
<dbReference type="GO" id="GO:0030968">
    <property type="term" value="P:endoplasmic reticulum unfolded protein response"/>
    <property type="evidence" value="ECO:0007669"/>
    <property type="project" value="TreeGrafter"/>
</dbReference>
<keyword evidence="4 6" id="KW-0472">Membrane</keyword>
<dbReference type="PANTHER" id="PTHR12943">
    <property type="entry name" value="HOMOCYSTEINE-RESPONSIVE ENDOPLASMIC RETICULUM-RESIDENT UNIQUITIN-LIKE DOMAIN HERPUD PROTEIN FAMILY MEMBER"/>
    <property type="match status" value="1"/>
</dbReference>
<gene>
    <name evidence="8" type="ORF">PISMIDRAFT_299636</name>
</gene>
<name>A0A0C9ZX03_9AGAM</name>
<evidence type="ECO:0000256" key="6">
    <source>
        <dbReference type="SAM" id="Phobius"/>
    </source>
</evidence>
<dbReference type="PANTHER" id="PTHR12943:SF27">
    <property type="entry name" value="HOMOCYSTEINE-INDUCED ENDOPLASMIC RETICULUM PROTEIN, ISOFORM A"/>
    <property type="match status" value="1"/>
</dbReference>
<dbReference type="Proteomes" id="UP000054018">
    <property type="component" value="Unassembled WGS sequence"/>
</dbReference>
<sequence length="551" mass="61730">MSLVAIRIELPAYSQSFVVEIPPGSTILDVKQAIFTSCAGHPRPEGQRIIWRGRYLNDAERIDELWPLSDEQRTVHLSVQPSAWTTAPILTSSSSSWSSASTIPNIDRHIALPKRNETSPPLLADDEDFAFVRYKHWQALYVLSNRKLAPPMVLSDPPTRRNAAKSALERRGWAWPVILDSDIPYNADTNQDCVAYEVVIIHGKPYLSLREPRGTPNDLQLRALKVLTYTFSIMSLPLATPPLPTPTAPHTQSLPPEIHELLQHLRLPALTTVPNVNADVTAHAGIAPTGVAAAEHAEANLMREVPMRALLAPLLMVALRTVLLLYFFSPTRKPLLGLCIIAWIIYEMWTHIRIVILQPLNRGDGNAAPADRARRNVFAPGPPPPPPLNGQDNGNVPTGSRTPDANRARPDGERSAQGPPTPSQPNGLIDSLALMDIHNENKLLWPTQLTRVADPPTFTQKAIMFLSLGVATLHPEVYNRRRAILRQREGRLRTEMNVMERTSESTGNVEPNEDELRRQQYREQLQIQHSRRPSWVKDYVIRVRAGDWLDE</sequence>
<evidence type="ECO:0000256" key="4">
    <source>
        <dbReference type="ARBA" id="ARBA00023136"/>
    </source>
</evidence>
<organism evidence="8 9">
    <name type="scientific">Pisolithus microcarpus 441</name>
    <dbReference type="NCBI Taxonomy" id="765257"/>
    <lineage>
        <taxon>Eukaryota</taxon>
        <taxon>Fungi</taxon>
        <taxon>Dikarya</taxon>
        <taxon>Basidiomycota</taxon>
        <taxon>Agaricomycotina</taxon>
        <taxon>Agaricomycetes</taxon>
        <taxon>Agaricomycetidae</taxon>
        <taxon>Boletales</taxon>
        <taxon>Sclerodermatineae</taxon>
        <taxon>Pisolithaceae</taxon>
        <taxon>Pisolithus</taxon>
    </lineage>
</organism>
<dbReference type="GO" id="GO:0016020">
    <property type="term" value="C:membrane"/>
    <property type="evidence" value="ECO:0007669"/>
    <property type="project" value="UniProtKB-SubCell"/>
</dbReference>
<evidence type="ECO:0000256" key="5">
    <source>
        <dbReference type="SAM" id="MobiDB-lite"/>
    </source>
</evidence>
<dbReference type="STRING" id="765257.A0A0C9ZX03"/>
<dbReference type="SUPFAM" id="SSF54236">
    <property type="entry name" value="Ubiquitin-like"/>
    <property type="match status" value="1"/>
</dbReference>
<evidence type="ECO:0000256" key="2">
    <source>
        <dbReference type="ARBA" id="ARBA00022692"/>
    </source>
</evidence>
<feature type="compositionally biased region" description="Polar residues" evidence="5">
    <location>
        <begin position="390"/>
        <end position="403"/>
    </location>
</feature>
<keyword evidence="2 6" id="KW-0812">Transmembrane</keyword>
<dbReference type="PROSITE" id="PS50053">
    <property type="entry name" value="UBIQUITIN_2"/>
    <property type="match status" value="1"/>
</dbReference>
<keyword evidence="3 6" id="KW-1133">Transmembrane helix</keyword>
<comment type="subcellular location">
    <subcellularLocation>
        <location evidence="1">Membrane</location>
    </subcellularLocation>
</comment>
<dbReference type="InterPro" id="IPR029071">
    <property type="entry name" value="Ubiquitin-like_domsf"/>
</dbReference>
<dbReference type="OrthoDB" id="21589at2759"/>
<dbReference type="EMBL" id="KN833686">
    <property type="protein sequence ID" value="KIK30564.1"/>
    <property type="molecule type" value="Genomic_DNA"/>
</dbReference>
<evidence type="ECO:0000259" key="7">
    <source>
        <dbReference type="PROSITE" id="PS50053"/>
    </source>
</evidence>
<feature type="transmembrane region" description="Helical" evidence="6">
    <location>
        <begin position="335"/>
        <end position="356"/>
    </location>
</feature>
<dbReference type="HOGENOM" id="CLU_021702_0_0_1"/>
<evidence type="ECO:0000313" key="9">
    <source>
        <dbReference type="Proteomes" id="UP000054018"/>
    </source>
</evidence>
<protein>
    <recommendedName>
        <fullName evidence="7">Ubiquitin-like domain-containing protein</fullName>
    </recommendedName>
</protein>
<evidence type="ECO:0000256" key="3">
    <source>
        <dbReference type="ARBA" id="ARBA00022989"/>
    </source>
</evidence>
<feature type="region of interest" description="Disordered" evidence="5">
    <location>
        <begin position="374"/>
        <end position="428"/>
    </location>
</feature>
<dbReference type="AlphaFoldDB" id="A0A0C9ZX03"/>
<evidence type="ECO:0000256" key="1">
    <source>
        <dbReference type="ARBA" id="ARBA00004370"/>
    </source>
</evidence>
<dbReference type="InterPro" id="IPR039751">
    <property type="entry name" value="HERPUD1/2"/>
</dbReference>
<feature type="transmembrane region" description="Helical" evidence="6">
    <location>
        <begin position="310"/>
        <end position="329"/>
    </location>
</feature>
<proteinExistence type="predicted"/>
<reference evidence="9" key="2">
    <citation type="submission" date="2015-01" db="EMBL/GenBank/DDBJ databases">
        <title>Evolutionary Origins and Diversification of the Mycorrhizal Mutualists.</title>
        <authorList>
            <consortium name="DOE Joint Genome Institute"/>
            <consortium name="Mycorrhizal Genomics Consortium"/>
            <person name="Kohler A."/>
            <person name="Kuo A."/>
            <person name="Nagy L.G."/>
            <person name="Floudas D."/>
            <person name="Copeland A."/>
            <person name="Barry K.W."/>
            <person name="Cichocki N."/>
            <person name="Veneault-Fourrey C."/>
            <person name="LaButti K."/>
            <person name="Lindquist E.A."/>
            <person name="Lipzen A."/>
            <person name="Lundell T."/>
            <person name="Morin E."/>
            <person name="Murat C."/>
            <person name="Riley R."/>
            <person name="Ohm R."/>
            <person name="Sun H."/>
            <person name="Tunlid A."/>
            <person name="Henrissat B."/>
            <person name="Grigoriev I.V."/>
            <person name="Hibbett D.S."/>
            <person name="Martin F."/>
        </authorList>
    </citation>
    <scope>NUCLEOTIDE SEQUENCE [LARGE SCALE GENOMIC DNA]</scope>
    <source>
        <strain evidence="9">441</strain>
    </source>
</reference>
<accession>A0A0C9ZX03</accession>
<reference evidence="8 9" key="1">
    <citation type="submission" date="2014-04" db="EMBL/GenBank/DDBJ databases">
        <authorList>
            <consortium name="DOE Joint Genome Institute"/>
            <person name="Kuo A."/>
            <person name="Kohler A."/>
            <person name="Costa M.D."/>
            <person name="Nagy L.G."/>
            <person name="Floudas D."/>
            <person name="Copeland A."/>
            <person name="Barry K.W."/>
            <person name="Cichocki N."/>
            <person name="Veneault-Fourrey C."/>
            <person name="LaButti K."/>
            <person name="Lindquist E.A."/>
            <person name="Lipzen A."/>
            <person name="Lundell T."/>
            <person name="Morin E."/>
            <person name="Murat C."/>
            <person name="Sun H."/>
            <person name="Tunlid A."/>
            <person name="Henrissat B."/>
            <person name="Grigoriev I.V."/>
            <person name="Hibbett D.S."/>
            <person name="Martin F."/>
            <person name="Nordberg H.P."/>
            <person name="Cantor M.N."/>
            <person name="Hua S.X."/>
        </authorList>
    </citation>
    <scope>NUCLEOTIDE SEQUENCE [LARGE SCALE GENOMIC DNA]</scope>
    <source>
        <strain evidence="8 9">441</strain>
    </source>
</reference>
<dbReference type="Gene3D" id="3.10.20.90">
    <property type="entry name" value="Phosphatidylinositol 3-kinase Catalytic Subunit, Chain A, domain 1"/>
    <property type="match status" value="1"/>
</dbReference>
<feature type="domain" description="Ubiquitin-like" evidence="7">
    <location>
        <begin position="4"/>
        <end position="65"/>
    </location>
</feature>